<dbReference type="Pfam" id="PF00067">
    <property type="entry name" value="p450"/>
    <property type="match status" value="1"/>
</dbReference>
<dbReference type="Proteomes" id="UP001163846">
    <property type="component" value="Unassembled WGS sequence"/>
</dbReference>
<dbReference type="InterPro" id="IPR036396">
    <property type="entry name" value="Cyt_P450_sf"/>
</dbReference>
<evidence type="ECO:0008006" key="3">
    <source>
        <dbReference type="Google" id="ProtNLM"/>
    </source>
</evidence>
<sequence>LLYPEVQRKVQEELESVIGKDLLPSFEDRDLLPYVEAVCKDSRLVMRRRCSST</sequence>
<evidence type="ECO:0000313" key="1">
    <source>
        <dbReference type="EMBL" id="KAJ3830900.1"/>
    </source>
</evidence>
<comment type="caution">
    <text evidence="1">The sequence shown here is derived from an EMBL/GenBank/DDBJ whole genome shotgun (WGS) entry which is preliminary data.</text>
</comment>
<dbReference type="GO" id="GO:0016705">
    <property type="term" value="F:oxidoreductase activity, acting on paired donors, with incorporation or reduction of molecular oxygen"/>
    <property type="evidence" value="ECO:0007669"/>
    <property type="project" value="InterPro"/>
</dbReference>
<dbReference type="Gene3D" id="1.10.630.10">
    <property type="entry name" value="Cytochrome P450"/>
    <property type="match status" value="1"/>
</dbReference>
<gene>
    <name evidence="1" type="ORF">F5878DRAFT_550096</name>
</gene>
<evidence type="ECO:0000313" key="2">
    <source>
        <dbReference type="Proteomes" id="UP001163846"/>
    </source>
</evidence>
<accession>A0AA38NUK5</accession>
<dbReference type="GO" id="GO:0020037">
    <property type="term" value="F:heme binding"/>
    <property type="evidence" value="ECO:0007669"/>
    <property type="project" value="InterPro"/>
</dbReference>
<protein>
    <recommendedName>
        <fullName evidence="3">Cytochrome P450</fullName>
    </recommendedName>
</protein>
<reference evidence="1" key="1">
    <citation type="submission" date="2022-08" db="EMBL/GenBank/DDBJ databases">
        <authorList>
            <consortium name="DOE Joint Genome Institute"/>
            <person name="Min B."/>
            <person name="Riley R."/>
            <person name="Sierra-Patev S."/>
            <person name="Naranjo-Ortiz M."/>
            <person name="Looney B."/>
            <person name="Konkel Z."/>
            <person name="Slot J.C."/>
            <person name="Sakamoto Y."/>
            <person name="Steenwyk J.L."/>
            <person name="Rokas A."/>
            <person name="Carro J."/>
            <person name="Camarero S."/>
            <person name="Ferreira P."/>
            <person name="Molpeceres G."/>
            <person name="Ruiz-Duenas F.J."/>
            <person name="Serrano A."/>
            <person name="Henrissat B."/>
            <person name="Drula E."/>
            <person name="Hughes K.W."/>
            <person name="Mata J.L."/>
            <person name="Ishikawa N.K."/>
            <person name="Vargas-Isla R."/>
            <person name="Ushijima S."/>
            <person name="Smith C.A."/>
            <person name="Ahrendt S."/>
            <person name="Andreopoulos W."/>
            <person name="He G."/>
            <person name="Labutti K."/>
            <person name="Lipzen A."/>
            <person name="Ng V."/>
            <person name="Sandor L."/>
            <person name="Barry K."/>
            <person name="Martinez A.T."/>
            <person name="Xiao Y."/>
            <person name="Gibbons J.G."/>
            <person name="Terashima K."/>
            <person name="Hibbett D.S."/>
            <person name="Grigoriev I.V."/>
        </authorList>
    </citation>
    <scope>NUCLEOTIDE SEQUENCE</scope>
    <source>
        <strain evidence="1">TFB9207</strain>
    </source>
</reference>
<dbReference type="AlphaFoldDB" id="A0AA38NUK5"/>
<organism evidence="1 2">
    <name type="scientific">Lentinula raphanica</name>
    <dbReference type="NCBI Taxonomy" id="153919"/>
    <lineage>
        <taxon>Eukaryota</taxon>
        <taxon>Fungi</taxon>
        <taxon>Dikarya</taxon>
        <taxon>Basidiomycota</taxon>
        <taxon>Agaricomycotina</taxon>
        <taxon>Agaricomycetes</taxon>
        <taxon>Agaricomycetidae</taxon>
        <taxon>Agaricales</taxon>
        <taxon>Marasmiineae</taxon>
        <taxon>Omphalotaceae</taxon>
        <taxon>Lentinula</taxon>
    </lineage>
</organism>
<dbReference type="EMBL" id="MU808065">
    <property type="protein sequence ID" value="KAJ3830900.1"/>
    <property type="molecule type" value="Genomic_DNA"/>
</dbReference>
<dbReference type="SUPFAM" id="SSF48264">
    <property type="entry name" value="Cytochrome P450"/>
    <property type="match status" value="1"/>
</dbReference>
<feature type="non-terminal residue" evidence="1">
    <location>
        <position position="1"/>
    </location>
</feature>
<dbReference type="InterPro" id="IPR001128">
    <property type="entry name" value="Cyt_P450"/>
</dbReference>
<dbReference type="GO" id="GO:0005506">
    <property type="term" value="F:iron ion binding"/>
    <property type="evidence" value="ECO:0007669"/>
    <property type="project" value="InterPro"/>
</dbReference>
<proteinExistence type="predicted"/>
<keyword evidence="2" id="KW-1185">Reference proteome</keyword>
<dbReference type="GO" id="GO:0004497">
    <property type="term" value="F:monooxygenase activity"/>
    <property type="evidence" value="ECO:0007669"/>
    <property type="project" value="InterPro"/>
</dbReference>
<name>A0AA38NUK5_9AGAR</name>